<sequence length="339" mass="37679">MLNHYEKDGAPLDALAPEDDWDLPQPPRQLPRREDLPPPPIQHEQSPASREIARPVIENSPSRLPSQEGPDRCPAFMVRSALFRAGRIVLGVSHDGPVKAQGSYDLTLSGDRLYMRDKQVWQSVISIVKRAPHHHAPIRIELAAIATLMGSSDHCGGALRRIWQSVERLSRAAIQVKLSDGQVHEGKLLSAAYRQEKKYFVEVDMQWMAAAMCLDYQFKIDCERRNGLATSLAQWLHDFLSTHKSSPGLSVGYLRDLCGFDGQRRKFPAAIRVALAELKISAAALVADFEIIKNGRSSDAWTVVIVRGPEQPSFSGPSSTKAFDGMESLCIPKCRRVAL</sequence>
<comment type="caution">
    <text evidence="2">The sequence shown here is derived from an EMBL/GenBank/DDBJ whole genome shotgun (WGS) entry which is preliminary data.</text>
</comment>
<evidence type="ECO:0000256" key="1">
    <source>
        <dbReference type="SAM" id="MobiDB-lite"/>
    </source>
</evidence>
<gene>
    <name evidence="2" type="ORF">SAMN03097694_1531</name>
</gene>
<evidence type="ECO:0000313" key="3">
    <source>
        <dbReference type="Proteomes" id="UP000182489"/>
    </source>
</evidence>
<accession>A0AB38C539</accession>
<feature type="compositionally biased region" description="Basic and acidic residues" evidence="1">
    <location>
        <begin position="1"/>
        <end position="10"/>
    </location>
</feature>
<reference evidence="2 3" key="1">
    <citation type="submission" date="2016-11" db="EMBL/GenBank/DDBJ databases">
        <authorList>
            <person name="Varghese N."/>
            <person name="Submissions S."/>
        </authorList>
    </citation>
    <scope>NUCLEOTIDE SEQUENCE [LARGE SCALE GENOMIC DNA]</scope>
    <source>
        <strain evidence="2 3">NFR18</strain>
    </source>
</reference>
<dbReference type="RefSeq" id="WP_139248233.1">
    <property type="nucleotide sequence ID" value="NZ_FPKH01000001.1"/>
</dbReference>
<proteinExistence type="predicted"/>
<dbReference type="EMBL" id="FPKH01000001">
    <property type="protein sequence ID" value="SFX30027.1"/>
    <property type="molecule type" value="Genomic_DNA"/>
</dbReference>
<name>A0AB38C539_9BURK</name>
<feature type="region of interest" description="Disordered" evidence="1">
    <location>
        <begin position="1"/>
        <end position="52"/>
    </location>
</feature>
<organism evidence="2 3">
    <name type="scientific">Janthinobacterium lividum</name>
    <dbReference type="NCBI Taxonomy" id="29581"/>
    <lineage>
        <taxon>Bacteria</taxon>
        <taxon>Pseudomonadati</taxon>
        <taxon>Pseudomonadota</taxon>
        <taxon>Betaproteobacteria</taxon>
        <taxon>Burkholderiales</taxon>
        <taxon>Oxalobacteraceae</taxon>
        <taxon>Janthinobacterium</taxon>
    </lineage>
</organism>
<protein>
    <recommendedName>
        <fullName evidence="4">Replication initiator protein A</fullName>
    </recommendedName>
</protein>
<evidence type="ECO:0000313" key="2">
    <source>
        <dbReference type="EMBL" id="SFX30027.1"/>
    </source>
</evidence>
<dbReference type="Proteomes" id="UP000182489">
    <property type="component" value="Unassembled WGS sequence"/>
</dbReference>
<dbReference type="AlphaFoldDB" id="A0AB38C539"/>
<evidence type="ECO:0008006" key="4">
    <source>
        <dbReference type="Google" id="ProtNLM"/>
    </source>
</evidence>